<organism evidence="1">
    <name type="scientific">marine sediment metagenome</name>
    <dbReference type="NCBI Taxonomy" id="412755"/>
    <lineage>
        <taxon>unclassified sequences</taxon>
        <taxon>metagenomes</taxon>
        <taxon>ecological metagenomes</taxon>
    </lineage>
</organism>
<accession>A0A0F9JJ36</accession>
<dbReference type="EMBL" id="LAZR01009959">
    <property type="protein sequence ID" value="KKM69618.1"/>
    <property type="molecule type" value="Genomic_DNA"/>
</dbReference>
<evidence type="ECO:0000313" key="1">
    <source>
        <dbReference type="EMBL" id="KKM69618.1"/>
    </source>
</evidence>
<dbReference type="AlphaFoldDB" id="A0A0F9JJ36"/>
<proteinExistence type="predicted"/>
<gene>
    <name evidence="1" type="ORF">LCGC14_1449040</name>
</gene>
<comment type="caution">
    <text evidence="1">The sequence shown here is derived from an EMBL/GenBank/DDBJ whole genome shotgun (WGS) entry which is preliminary data.</text>
</comment>
<feature type="non-terminal residue" evidence="1">
    <location>
        <position position="1"/>
    </location>
</feature>
<sequence length="77" mass="9071">LGGRIKSFIYLILNTLIIVFSFNNLEAQREAAERELTTIGDKRCHIALSPSNLLDIIVLNTNYRRKWGKKIYFYLFY</sequence>
<protein>
    <submittedName>
        <fullName evidence="1">Uncharacterized protein</fullName>
    </submittedName>
</protein>
<name>A0A0F9JJ36_9ZZZZ</name>
<reference evidence="1" key="1">
    <citation type="journal article" date="2015" name="Nature">
        <title>Complex archaea that bridge the gap between prokaryotes and eukaryotes.</title>
        <authorList>
            <person name="Spang A."/>
            <person name="Saw J.H."/>
            <person name="Jorgensen S.L."/>
            <person name="Zaremba-Niedzwiedzka K."/>
            <person name="Martijn J."/>
            <person name="Lind A.E."/>
            <person name="van Eijk R."/>
            <person name="Schleper C."/>
            <person name="Guy L."/>
            <person name="Ettema T.J."/>
        </authorList>
    </citation>
    <scope>NUCLEOTIDE SEQUENCE</scope>
</reference>